<dbReference type="AlphaFoldDB" id="A0A7J7J9X2"/>
<evidence type="ECO:0000313" key="3">
    <source>
        <dbReference type="EMBL" id="KAF6023029.1"/>
    </source>
</evidence>
<sequence length="284" mass="32001">MSKPVLFTDFLDIDSAGTTSSANDLPTPKNMRLYDINNICCNITEDITTDPGDIVTDPGDITTYSCDITTYSCDITTYSCDITTYSCDITTYSCDITTYSCDITTYSCDITTYPGDITTYSCDITTDIIADPQMIFVLIWSFPYILLKSMRVYRPTSDLEKITNVLEEYHMRQHLSVTQAKKFVFFEEAVHHICRAVRVFRQPSRHMLMVGLDGTGKATVIGLACYIAGCKLFRLALSRGYNMQDFREDLKRLFRMAGVQGKSVVFLLTDSDIVKVSTVSSHSY</sequence>
<dbReference type="InterPro" id="IPR024317">
    <property type="entry name" value="Dynein_heavy_chain_D4_dom"/>
</dbReference>
<dbReference type="GO" id="GO:0045505">
    <property type="term" value="F:dynein intermediate chain binding"/>
    <property type="evidence" value="ECO:0007669"/>
    <property type="project" value="InterPro"/>
</dbReference>
<dbReference type="GO" id="GO:0030286">
    <property type="term" value="C:dynein complex"/>
    <property type="evidence" value="ECO:0007669"/>
    <property type="project" value="InterPro"/>
</dbReference>
<organism evidence="3 4">
    <name type="scientific">Bugula neritina</name>
    <name type="common">Brown bryozoan</name>
    <name type="synonym">Sertularia neritina</name>
    <dbReference type="NCBI Taxonomy" id="10212"/>
    <lineage>
        <taxon>Eukaryota</taxon>
        <taxon>Metazoa</taxon>
        <taxon>Spiralia</taxon>
        <taxon>Lophotrochozoa</taxon>
        <taxon>Bryozoa</taxon>
        <taxon>Gymnolaemata</taxon>
        <taxon>Cheilostomatida</taxon>
        <taxon>Flustrina</taxon>
        <taxon>Buguloidea</taxon>
        <taxon>Bugulidae</taxon>
        <taxon>Bugula</taxon>
    </lineage>
</organism>
<comment type="similarity">
    <text evidence="1">Belongs to the dynein heavy chain family.</text>
</comment>
<feature type="domain" description="Dynein heavy chain AAA module D4" evidence="2">
    <location>
        <begin position="183"/>
        <end position="277"/>
    </location>
</feature>
<gene>
    <name evidence="3" type="ORF">EB796_018671</name>
</gene>
<dbReference type="Gene3D" id="3.40.50.300">
    <property type="entry name" value="P-loop containing nucleotide triphosphate hydrolases"/>
    <property type="match status" value="1"/>
</dbReference>
<dbReference type="Proteomes" id="UP000593567">
    <property type="component" value="Unassembled WGS sequence"/>
</dbReference>
<dbReference type="PANTHER" id="PTHR22878">
    <property type="entry name" value="DYNEIN HEAVY CHAIN 6, AXONEMAL-LIKE-RELATED"/>
    <property type="match status" value="1"/>
</dbReference>
<dbReference type="Pfam" id="PF12780">
    <property type="entry name" value="AAA_8"/>
    <property type="match status" value="1"/>
</dbReference>
<dbReference type="InterPro" id="IPR026983">
    <property type="entry name" value="DHC"/>
</dbReference>
<dbReference type="SUPFAM" id="SSF52540">
    <property type="entry name" value="P-loop containing nucleoside triphosphate hydrolases"/>
    <property type="match status" value="1"/>
</dbReference>
<protein>
    <recommendedName>
        <fullName evidence="2">Dynein heavy chain AAA module D4 domain-containing protein</fullName>
    </recommendedName>
</protein>
<evidence type="ECO:0000313" key="4">
    <source>
        <dbReference type="Proteomes" id="UP000593567"/>
    </source>
</evidence>
<dbReference type="InterPro" id="IPR027417">
    <property type="entry name" value="P-loop_NTPase"/>
</dbReference>
<dbReference type="GO" id="GO:0051959">
    <property type="term" value="F:dynein light intermediate chain binding"/>
    <property type="evidence" value="ECO:0007669"/>
    <property type="project" value="InterPro"/>
</dbReference>
<reference evidence="3" key="1">
    <citation type="submission" date="2020-06" db="EMBL/GenBank/DDBJ databases">
        <title>Draft genome of Bugula neritina, a colonial animal packing powerful symbionts and potential medicines.</title>
        <authorList>
            <person name="Rayko M."/>
        </authorList>
    </citation>
    <scope>NUCLEOTIDE SEQUENCE [LARGE SCALE GENOMIC DNA]</scope>
    <source>
        <strain evidence="3">Kwan_BN1</strain>
    </source>
</reference>
<keyword evidence="4" id="KW-1185">Reference proteome</keyword>
<proteinExistence type="inferred from homology"/>
<dbReference type="OrthoDB" id="10266008at2759"/>
<dbReference type="PANTHER" id="PTHR22878:SF69">
    <property type="entry name" value="DYNEIN HEAVY CHAIN"/>
    <property type="match status" value="1"/>
</dbReference>
<name>A0A7J7J9X2_BUGNE</name>
<comment type="caution">
    <text evidence="3">The sequence shown here is derived from an EMBL/GenBank/DDBJ whole genome shotgun (WGS) entry which is preliminary data.</text>
</comment>
<evidence type="ECO:0000256" key="1">
    <source>
        <dbReference type="ARBA" id="ARBA00008887"/>
    </source>
</evidence>
<accession>A0A7J7J9X2</accession>
<evidence type="ECO:0000259" key="2">
    <source>
        <dbReference type="Pfam" id="PF12780"/>
    </source>
</evidence>
<dbReference type="GO" id="GO:0007018">
    <property type="term" value="P:microtubule-based movement"/>
    <property type="evidence" value="ECO:0007669"/>
    <property type="project" value="InterPro"/>
</dbReference>
<dbReference type="EMBL" id="VXIV02002771">
    <property type="protein sequence ID" value="KAF6023029.1"/>
    <property type="molecule type" value="Genomic_DNA"/>
</dbReference>